<dbReference type="PANTHER" id="PTHR38032:SF1">
    <property type="entry name" value="RNA-BINDING PROTEIN KHPB N-TERMINAL DOMAIN-CONTAINING PROTEIN"/>
    <property type="match status" value="1"/>
</dbReference>
<proteinExistence type="predicted"/>
<keyword evidence="3" id="KW-1185">Reference proteome</keyword>
<dbReference type="EMBL" id="JAROCC010000006">
    <property type="protein sequence ID" value="MDN4607706.1"/>
    <property type="molecule type" value="Genomic_DNA"/>
</dbReference>
<dbReference type="Proteomes" id="UP001175097">
    <property type="component" value="Unassembled WGS sequence"/>
</dbReference>
<dbReference type="Pfam" id="PF03961">
    <property type="entry name" value="FapA"/>
    <property type="match status" value="1"/>
</dbReference>
<dbReference type="RefSeq" id="WP_301243345.1">
    <property type="nucleotide sequence ID" value="NZ_JAROCC010000006.1"/>
</dbReference>
<dbReference type="PANTHER" id="PTHR38032">
    <property type="entry name" value="POLYMERASE-RELATED"/>
    <property type="match status" value="1"/>
</dbReference>
<feature type="domain" description="Flagellar Assembly Protein A N-terminal region" evidence="1">
    <location>
        <begin position="83"/>
        <end position="274"/>
    </location>
</feature>
<comment type="caution">
    <text evidence="2">The sequence shown here is derived from an EMBL/GenBank/DDBJ whole genome shotgun (WGS) entry which is preliminary data.</text>
</comment>
<gene>
    <name evidence="2" type="ORF">P5G49_09405</name>
</gene>
<dbReference type="InterPro" id="IPR046865">
    <property type="entry name" value="FapA_b_solenoid"/>
</dbReference>
<name>A0ABT8JRC7_9BACL</name>
<evidence type="ECO:0000313" key="2">
    <source>
        <dbReference type="EMBL" id="MDN4607706.1"/>
    </source>
</evidence>
<evidence type="ECO:0000259" key="1">
    <source>
        <dbReference type="Pfam" id="PF20250"/>
    </source>
</evidence>
<sequence>MQFMITAPAKERSIDTKVGKAWIKDGKIYCKTAEGAQPKLTIPPNFTLFINGEETKDTTISLSEENDYELKSEITVKETQWKVSLTSDMLEAKLTVKPGYRAKFSVLDSEPKQHLVPSVVETKEFQNSLELSDIVVEMGLQGVKIGFHHDEMVKATQTNELKPQTFIIARGTPAKNGENGWLEVLVNTKIEKGIKVNEDGRVDFREIKSIPYVEEGDILAIIHPPTSGEVGCSVRNEPIPCDPTYPVKVHLGNGVIINGDKIISTQCGRPFIEQTGQLVRAALIRKLTHHGNVDLSSGNIRFRGDVEVVGEVTDNMVVEAFGDVVIHKSMNNATITTTGCVTTHSNCNGTIITAGEKDFMEKDLIDQFSGIVSTTEKIMALLSIVMNSPAFQNSSFRNNIQAITNSLIHNKFPDFLDQVQEFCSSIKNKEHSLLNDEWIQICNSLERYFLSLIVVPNYLECLLGLQVDMKNIAQERLETISTESFINIPKAMNCNLYCNGDVFITDKGCINTNIQSGGQVHINNNFRGGKIVGEKGISVGIAGSLNSSLTLLSVPENQTIRIRRAMEGVVLRIGKFSYQFTETVYNVRAYMDRNGELVVEFSRGLFK</sequence>
<reference evidence="2" key="1">
    <citation type="submission" date="2023-03" db="EMBL/GenBank/DDBJ databases">
        <title>MT1 and MT2 Draft Genomes of Novel Species.</title>
        <authorList>
            <person name="Venkateswaran K."/>
        </authorList>
    </citation>
    <scope>NUCLEOTIDE SEQUENCE</scope>
    <source>
        <strain evidence="2">F6_3S_P_2</strain>
    </source>
</reference>
<evidence type="ECO:0000313" key="3">
    <source>
        <dbReference type="Proteomes" id="UP001175097"/>
    </source>
</evidence>
<organism evidence="2 3">
    <name type="scientific">Sporosarcina highlanderae</name>
    <dbReference type="NCBI Taxonomy" id="3035916"/>
    <lineage>
        <taxon>Bacteria</taxon>
        <taxon>Bacillati</taxon>
        <taxon>Bacillota</taxon>
        <taxon>Bacilli</taxon>
        <taxon>Bacillales</taxon>
        <taxon>Caryophanaceae</taxon>
        <taxon>Sporosarcina</taxon>
    </lineage>
</organism>
<dbReference type="InterPro" id="IPR005646">
    <property type="entry name" value="FapA"/>
</dbReference>
<dbReference type="InterPro" id="IPR046866">
    <property type="entry name" value="FapA_N"/>
</dbReference>
<accession>A0ABT8JRC7</accession>
<protein>
    <submittedName>
        <fullName evidence="2">FapA family protein</fullName>
    </submittedName>
</protein>
<dbReference type="Pfam" id="PF20250">
    <property type="entry name" value="FapA_N"/>
    <property type="match status" value="1"/>
</dbReference>